<keyword evidence="4" id="KW-1185">Reference proteome</keyword>
<evidence type="ECO:0000256" key="2">
    <source>
        <dbReference type="SAM" id="Phobius"/>
    </source>
</evidence>
<keyword evidence="2" id="KW-0472">Membrane</keyword>
<feature type="transmembrane region" description="Helical" evidence="2">
    <location>
        <begin position="21"/>
        <end position="39"/>
    </location>
</feature>
<evidence type="ECO:0000256" key="1">
    <source>
        <dbReference type="ARBA" id="ARBA00006974"/>
    </source>
</evidence>
<dbReference type="AlphaFoldDB" id="A0AAD3XZV9"/>
<proteinExistence type="inferred from homology"/>
<dbReference type="EMBL" id="BSYO01000024">
    <property type="protein sequence ID" value="GMH22410.1"/>
    <property type="molecule type" value="Genomic_DNA"/>
</dbReference>
<comment type="similarity">
    <text evidence="1">Belongs to the ARG7 family.</text>
</comment>
<accession>A0AAD3XZV9</accession>
<evidence type="ECO:0000313" key="4">
    <source>
        <dbReference type="Proteomes" id="UP001279734"/>
    </source>
</evidence>
<name>A0AAD3XZV9_NEPGR</name>
<organism evidence="3 4">
    <name type="scientific">Nepenthes gracilis</name>
    <name type="common">Slender pitcher plant</name>
    <dbReference type="NCBI Taxonomy" id="150966"/>
    <lineage>
        <taxon>Eukaryota</taxon>
        <taxon>Viridiplantae</taxon>
        <taxon>Streptophyta</taxon>
        <taxon>Embryophyta</taxon>
        <taxon>Tracheophyta</taxon>
        <taxon>Spermatophyta</taxon>
        <taxon>Magnoliopsida</taxon>
        <taxon>eudicotyledons</taxon>
        <taxon>Gunneridae</taxon>
        <taxon>Pentapetalae</taxon>
        <taxon>Caryophyllales</taxon>
        <taxon>Nepenthaceae</taxon>
        <taxon>Nepenthes</taxon>
    </lineage>
</organism>
<reference evidence="3" key="1">
    <citation type="submission" date="2023-05" db="EMBL/GenBank/DDBJ databases">
        <title>Nepenthes gracilis genome sequencing.</title>
        <authorList>
            <person name="Fukushima K."/>
        </authorList>
    </citation>
    <scope>NUCLEOTIDE SEQUENCE</scope>
    <source>
        <strain evidence="3">SING2019-196</strain>
    </source>
</reference>
<keyword evidence="2" id="KW-1133">Transmembrane helix</keyword>
<dbReference type="Pfam" id="PF02519">
    <property type="entry name" value="Auxin_inducible"/>
    <property type="match status" value="1"/>
</dbReference>
<dbReference type="PANTHER" id="PTHR31374">
    <property type="entry name" value="AUXIN-INDUCED PROTEIN-LIKE-RELATED"/>
    <property type="match status" value="1"/>
</dbReference>
<keyword evidence="2" id="KW-0812">Transmembrane</keyword>
<comment type="caution">
    <text evidence="3">The sequence shown here is derived from an EMBL/GenBank/DDBJ whole genome shotgun (WGS) entry which is preliminary data.</text>
</comment>
<sequence>MPRRAVEGYYKGRRRAPRGHFVVYVGSEMTRFVVPMAVLKNPIFQHLLDKAAEEYGFGSPDMILLPCDVSTFLSLFPS</sequence>
<dbReference type="PANTHER" id="PTHR31374:SF423">
    <property type="entry name" value="SAUR-LIKE AUXIN-RESPONSIVE PROTEIN FAMILY"/>
    <property type="match status" value="1"/>
</dbReference>
<dbReference type="InterPro" id="IPR003676">
    <property type="entry name" value="SAUR_fam"/>
</dbReference>
<protein>
    <submittedName>
        <fullName evidence="3">Uncharacterized protein</fullName>
    </submittedName>
</protein>
<gene>
    <name evidence="3" type="ORF">Nepgr_024253</name>
</gene>
<evidence type="ECO:0000313" key="3">
    <source>
        <dbReference type="EMBL" id="GMH22410.1"/>
    </source>
</evidence>
<dbReference type="GO" id="GO:0009733">
    <property type="term" value="P:response to auxin"/>
    <property type="evidence" value="ECO:0007669"/>
    <property type="project" value="InterPro"/>
</dbReference>
<dbReference type="Proteomes" id="UP001279734">
    <property type="component" value="Unassembled WGS sequence"/>
</dbReference>